<reference evidence="3" key="3">
    <citation type="submission" date="2023-11" db="EMBL/GenBank/DDBJ databases">
        <authorList>
            <person name="Kyselkova M."/>
            <person name="Xanthopoulou K."/>
            <person name="Shestivska V."/>
            <person name="Spanelova P."/>
            <person name="Maixnerova M."/>
            <person name="Higgins P.G."/>
            <person name="Nemec A."/>
        </authorList>
    </citation>
    <scope>NUCLEOTIDE SEQUENCE</scope>
    <source>
        <strain evidence="3">ANC 7225</strain>
    </source>
</reference>
<dbReference type="AlphaFoldDB" id="A0A6L6GFV9"/>
<feature type="transmembrane region" description="Helical" evidence="1">
    <location>
        <begin position="48"/>
        <end position="65"/>
    </location>
</feature>
<evidence type="ECO:0000313" key="5">
    <source>
        <dbReference type="Proteomes" id="UP000473854"/>
    </source>
</evidence>
<dbReference type="EMBL" id="JAXHPO010000001">
    <property type="protein sequence ID" value="MDY6549218.1"/>
    <property type="molecule type" value="Genomic_DNA"/>
</dbReference>
<reference evidence="3 7" key="4">
    <citation type="journal article" date="2024" name="Syst. Appl. Microbiol.">
        <title>Evidence for the occurrence of Acinetobacter faecalis in cattle feces and its emended description.</title>
        <authorList>
            <person name="Kyselkova M."/>
            <person name="Xanthopoulou K."/>
            <person name="Shestivska V."/>
            <person name="Spanelova P."/>
            <person name="Maixnerova M."/>
            <person name="Higgins P.G."/>
            <person name="Nemec A."/>
        </authorList>
    </citation>
    <scope>NUCLEOTIDE SEQUENCE [LARGE SCALE GENOMIC DNA]</scope>
    <source>
        <strain evidence="3 7">ANC 7225</strain>
    </source>
</reference>
<evidence type="ECO:0000313" key="6">
    <source>
        <dbReference type="Proteomes" id="UP001278995"/>
    </source>
</evidence>
<proteinExistence type="predicted"/>
<reference evidence="4 5" key="1">
    <citation type="submission" date="2019-11" db="EMBL/GenBank/DDBJ databases">
        <authorList>
            <person name="An D."/>
        </authorList>
    </citation>
    <scope>NUCLEOTIDE SEQUENCE [LARGE SCALE GENOMIC DNA]</scope>
    <source>
        <strain evidence="4 5">YIM 103518</strain>
    </source>
</reference>
<sequence>MLSLHFNKEVFTNTMKTKHIVTYVSTTLAIMIMLTIYGFIQGNLKPELFVYAFVMSIAFAIWNLVDHQCRKTEKYKALD</sequence>
<dbReference type="Proteomes" id="UP001278995">
    <property type="component" value="Unassembled WGS sequence"/>
</dbReference>
<evidence type="ECO:0000256" key="1">
    <source>
        <dbReference type="SAM" id="Phobius"/>
    </source>
</evidence>
<keyword evidence="7" id="KW-1185">Reference proteome</keyword>
<dbReference type="EMBL" id="WLYL01000020">
    <property type="protein sequence ID" value="MTD11336.1"/>
    <property type="molecule type" value="Genomic_DNA"/>
</dbReference>
<accession>A0A6L6GFV9</accession>
<dbReference type="Proteomes" id="UP000473854">
    <property type="component" value="Unassembled WGS sequence"/>
</dbReference>
<dbReference type="RefSeq" id="WP_154772938.1">
    <property type="nucleotide sequence ID" value="NZ_JAXHPD010000007.1"/>
</dbReference>
<evidence type="ECO:0000313" key="2">
    <source>
        <dbReference type="EMBL" id="MDY6487946.1"/>
    </source>
</evidence>
<evidence type="ECO:0000313" key="3">
    <source>
        <dbReference type="EMBL" id="MDY6549218.1"/>
    </source>
</evidence>
<comment type="caution">
    <text evidence="4">The sequence shown here is derived from an EMBL/GenBank/DDBJ whole genome shotgun (WGS) entry which is preliminary data.</text>
</comment>
<dbReference type="EMBL" id="JAXHPL010000102">
    <property type="protein sequence ID" value="MDY6487946.1"/>
    <property type="molecule type" value="Genomic_DNA"/>
</dbReference>
<reference evidence="2 6" key="2">
    <citation type="submission" date="2023-11" db="EMBL/GenBank/DDBJ databases">
        <title>The common occurrence of Acinetobacte faecalis in cattle feces and its emended description.</title>
        <authorList>
            <person name="Kyselkova M."/>
            <person name="Xanthopoulou K."/>
            <person name="Shestivska V."/>
            <person name="Spanelova P."/>
            <person name="Maixnerova M."/>
            <person name="Higgins P.G."/>
            <person name="Nemec A."/>
        </authorList>
    </citation>
    <scope>NUCLEOTIDE SEQUENCE [LARGE SCALE GENOMIC DNA]</scope>
    <source>
        <strain evidence="2 6">ANC 7483</strain>
    </source>
</reference>
<feature type="transmembrane region" description="Helical" evidence="1">
    <location>
        <begin position="20"/>
        <end position="42"/>
    </location>
</feature>
<gene>
    <name evidence="4" type="ORF">GIX10_07835</name>
    <name evidence="3" type="ORF">SKM48_00305</name>
    <name evidence="2" type="ORF">SKM51_12215</name>
</gene>
<evidence type="ECO:0000313" key="4">
    <source>
        <dbReference type="EMBL" id="MTD11336.1"/>
    </source>
</evidence>
<keyword evidence="1" id="KW-0472">Membrane</keyword>
<protein>
    <submittedName>
        <fullName evidence="4">Uncharacterized protein</fullName>
    </submittedName>
</protein>
<keyword evidence="1" id="KW-0812">Transmembrane</keyword>
<dbReference type="Proteomes" id="UP001284094">
    <property type="component" value="Unassembled WGS sequence"/>
</dbReference>
<name>A0A6L6GFV9_9GAMM</name>
<organism evidence="4 5">
    <name type="scientific">Acinetobacter faecalis</name>
    <dbReference type="NCBI Taxonomy" id="2665161"/>
    <lineage>
        <taxon>Bacteria</taxon>
        <taxon>Pseudomonadati</taxon>
        <taxon>Pseudomonadota</taxon>
        <taxon>Gammaproteobacteria</taxon>
        <taxon>Moraxellales</taxon>
        <taxon>Moraxellaceae</taxon>
        <taxon>Acinetobacter</taxon>
    </lineage>
</organism>
<keyword evidence="1" id="KW-1133">Transmembrane helix</keyword>
<evidence type="ECO:0000313" key="7">
    <source>
        <dbReference type="Proteomes" id="UP001284094"/>
    </source>
</evidence>